<evidence type="ECO:0000313" key="5">
    <source>
        <dbReference type="EMBL" id="KYP33359.1"/>
    </source>
</evidence>
<dbReference type="InterPro" id="IPR041588">
    <property type="entry name" value="Integrase_H2C2"/>
</dbReference>
<evidence type="ECO:0000256" key="1">
    <source>
        <dbReference type="ARBA" id="ARBA00023268"/>
    </source>
</evidence>
<dbReference type="PANTHER" id="PTHR37984:SF5">
    <property type="entry name" value="PROTEIN NYNRIN-LIKE"/>
    <property type="match status" value="1"/>
</dbReference>
<dbReference type="Pfam" id="PF17919">
    <property type="entry name" value="RT_RNaseH_2"/>
    <property type="match status" value="1"/>
</dbReference>
<keyword evidence="1" id="KW-0511">Multifunctional enzyme</keyword>
<dbReference type="InterPro" id="IPR041577">
    <property type="entry name" value="RT_RNaseH_2"/>
</dbReference>
<keyword evidence="2" id="KW-1133">Transmembrane helix</keyword>
<feature type="transmembrane region" description="Helical" evidence="2">
    <location>
        <begin position="68"/>
        <end position="86"/>
    </location>
</feature>
<dbReference type="PANTHER" id="PTHR37984">
    <property type="entry name" value="PROTEIN CBG26694"/>
    <property type="match status" value="1"/>
</dbReference>
<sequence length="286" mass="32462">MSKNSYLVPSLQMRHVKLDFPKFDGSDPLDWLSMLISIICNATNHLLKVQSCIFYTVILLNTTLMMKFFFLLIFRLIYCLCCFVWYTGAQTAFDSLKAALLHAPTLALPDFSKPFVLETDASTKLLGYSYSIEYKPGPTNAVADALSRSFLMALSFLQSSLIDHIRNVVALSSELQQLISKIEMAPHAFVKYSIRDGLLFYKGRVLIPSADRSLAKLILQEFHSSRIGGHVGFLRTFSCVASHFYWDKMRSDVRVFVCTCQVRQRAKKVQTYPARFLSPLPIPSQV</sequence>
<dbReference type="Gene3D" id="1.10.340.70">
    <property type="match status" value="1"/>
</dbReference>
<reference evidence="5" key="1">
    <citation type="journal article" date="2012" name="Nat. Biotechnol.">
        <title>Draft genome sequence of pigeonpea (Cajanus cajan), an orphan legume crop of resource-poor farmers.</title>
        <authorList>
            <person name="Varshney R.K."/>
            <person name="Chen W."/>
            <person name="Li Y."/>
            <person name="Bharti A.K."/>
            <person name="Saxena R.K."/>
            <person name="Schlueter J.A."/>
            <person name="Donoghue M.T."/>
            <person name="Azam S."/>
            <person name="Fan G."/>
            <person name="Whaley A.M."/>
            <person name="Farmer A.D."/>
            <person name="Sheridan J."/>
            <person name="Iwata A."/>
            <person name="Tuteja R."/>
            <person name="Penmetsa R.V."/>
            <person name="Wu W."/>
            <person name="Upadhyaya H.D."/>
            <person name="Yang S.P."/>
            <person name="Shah T."/>
            <person name="Saxena K.B."/>
            <person name="Michael T."/>
            <person name="McCombie W.R."/>
            <person name="Yang B."/>
            <person name="Zhang G."/>
            <person name="Yang H."/>
            <person name="Wang J."/>
            <person name="Spillane C."/>
            <person name="Cook D.R."/>
            <person name="May G.D."/>
            <person name="Xu X."/>
            <person name="Jackson S.A."/>
        </authorList>
    </citation>
    <scope>NUCLEOTIDE SEQUENCE [LARGE SCALE GENOMIC DNA]</scope>
</reference>
<accession>A0A151QSR6</accession>
<feature type="domain" description="Integrase zinc-binding" evidence="4">
    <location>
        <begin position="211"/>
        <end position="268"/>
    </location>
</feature>
<keyword evidence="6" id="KW-1185">Reference proteome</keyword>
<gene>
    <name evidence="5" type="ORF">KK1_045789</name>
</gene>
<feature type="domain" description="Reverse transcriptase/retrotransposon-derived protein RNase H-like" evidence="3">
    <location>
        <begin position="85"/>
        <end position="134"/>
    </location>
</feature>
<evidence type="ECO:0000259" key="4">
    <source>
        <dbReference type="Pfam" id="PF17921"/>
    </source>
</evidence>
<dbReference type="Gramene" id="C.cajan_45479.t">
    <property type="protein sequence ID" value="C.cajan_45479.t"/>
    <property type="gene ID" value="C.cajan_45479"/>
</dbReference>
<dbReference type="Proteomes" id="UP000075243">
    <property type="component" value="Unassembled WGS sequence"/>
</dbReference>
<protein>
    <submittedName>
        <fullName evidence="5">Transposon Ty3-I Gag-Pol polyprotein</fullName>
    </submittedName>
</protein>
<dbReference type="GO" id="GO:0003824">
    <property type="term" value="F:catalytic activity"/>
    <property type="evidence" value="ECO:0007669"/>
    <property type="project" value="UniProtKB-KW"/>
</dbReference>
<evidence type="ECO:0000259" key="3">
    <source>
        <dbReference type="Pfam" id="PF17919"/>
    </source>
</evidence>
<dbReference type="Pfam" id="PF17921">
    <property type="entry name" value="Integrase_H2C2"/>
    <property type="match status" value="1"/>
</dbReference>
<dbReference type="AlphaFoldDB" id="A0A151QSR6"/>
<feature type="transmembrane region" description="Helical" evidence="2">
    <location>
        <begin position="31"/>
        <end position="47"/>
    </location>
</feature>
<dbReference type="EMBL" id="KQ484907">
    <property type="protein sequence ID" value="KYP33359.1"/>
    <property type="molecule type" value="Genomic_DNA"/>
</dbReference>
<keyword evidence="2" id="KW-0812">Transmembrane</keyword>
<organism evidence="5 6">
    <name type="scientific">Cajanus cajan</name>
    <name type="common">Pigeon pea</name>
    <name type="synonym">Cajanus indicus</name>
    <dbReference type="NCBI Taxonomy" id="3821"/>
    <lineage>
        <taxon>Eukaryota</taxon>
        <taxon>Viridiplantae</taxon>
        <taxon>Streptophyta</taxon>
        <taxon>Embryophyta</taxon>
        <taxon>Tracheophyta</taxon>
        <taxon>Spermatophyta</taxon>
        <taxon>Magnoliopsida</taxon>
        <taxon>eudicotyledons</taxon>
        <taxon>Gunneridae</taxon>
        <taxon>Pentapetalae</taxon>
        <taxon>rosids</taxon>
        <taxon>fabids</taxon>
        <taxon>Fabales</taxon>
        <taxon>Fabaceae</taxon>
        <taxon>Papilionoideae</taxon>
        <taxon>50 kb inversion clade</taxon>
        <taxon>NPAAA clade</taxon>
        <taxon>indigoferoid/millettioid clade</taxon>
        <taxon>Phaseoleae</taxon>
        <taxon>Cajanus</taxon>
    </lineage>
</organism>
<evidence type="ECO:0000313" key="6">
    <source>
        <dbReference type="Proteomes" id="UP000075243"/>
    </source>
</evidence>
<evidence type="ECO:0000256" key="2">
    <source>
        <dbReference type="SAM" id="Phobius"/>
    </source>
</evidence>
<name>A0A151QSR6_CAJCA</name>
<proteinExistence type="predicted"/>
<keyword evidence="2" id="KW-0472">Membrane</keyword>
<dbReference type="SUPFAM" id="SSF56672">
    <property type="entry name" value="DNA/RNA polymerases"/>
    <property type="match status" value="1"/>
</dbReference>
<dbReference type="InterPro" id="IPR050951">
    <property type="entry name" value="Retrovirus_Pol_polyprotein"/>
</dbReference>
<dbReference type="InterPro" id="IPR043502">
    <property type="entry name" value="DNA/RNA_pol_sf"/>
</dbReference>